<proteinExistence type="predicted"/>
<dbReference type="SUPFAM" id="SSF52833">
    <property type="entry name" value="Thioredoxin-like"/>
    <property type="match status" value="1"/>
</dbReference>
<dbReference type="Proteomes" id="UP000034290">
    <property type="component" value="Unassembled WGS sequence"/>
</dbReference>
<protein>
    <recommendedName>
        <fullName evidence="1">Ig-like domain-containing protein</fullName>
    </recommendedName>
</protein>
<reference evidence="2 3" key="1">
    <citation type="journal article" date="2015" name="Nature">
        <title>rRNA introns, odd ribosomes, and small enigmatic genomes across a large radiation of phyla.</title>
        <authorList>
            <person name="Brown C.T."/>
            <person name="Hug L.A."/>
            <person name="Thomas B.C."/>
            <person name="Sharon I."/>
            <person name="Castelle C.J."/>
            <person name="Singh A."/>
            <person name="Wilkins M.J."/>
            <person name="Williams K.H."/>
            <person name="Banfield J.F."/>
        </authorList>
    </citation>
    <scope>NUCLEOTIDE SEQUENCE [LARGE SCALE GENOMIC DNA]</scope>
</reference>
<dbReference type="Gene3D" id="3.40.30.10">
    <property type="entry name" value="Glutaredoxin"/>
    <property type="match status" value="1"/>
</dbReference>
<dbReference type="Pfam" id="PF13462">
    <property type="entry name" value="Thioredoxin_4"/>
    <property type="match status" value="1"/>
</dbReference>
<organism evidence="2 3">
    <name type="scientific">Candidatus Giovannonibacteria bacterium GW2011_GWA2_53_7</name>
    <dbReference type="NCBI Taxonomy" id="1618650"/>
    <lineage>
        <taxon>Bacteria</taxon>
        <taxon>Candidatus Giovannoniibacteriota</taxon>
    </lineage>
</organism>
<name>A0A0G1XUY3_9BACT</name>
<dbReference type="EMBL" id="LCRM01000056">
    <property type="protein sequence ID" value="KKW35008.1"/>
    <property type="molecule type" value="Genomic_DNA"/>
</dbReference>
<sequence length="106" mass="11709">MRCQATGPSPQQQNKFWEYHDALFQISPEFSQTAYTQIASSLQLDADSFSRCLVSDKARQLVSDAYTEGLAYGVSVTPTLFIGQYVLKEAPDAETLSQIVASLLKP</sequence>
<comment type="caution">
    <text evidence="2">The sequence shown here is derived from an EMBL/GenBank/DDBJ whole genome shotgun (WGS) entry which is preliminary data.</text>
</comment>
<dbReference type="InterPro" id="IPR036249">
    <property type="entry name" value="Thioredoxin-like_sf"/>
</dbReference>
<evidence type="ECO:0000313" key="2">
    <source>
        <dbReference type="EMBL" id="KKW35008.1"/>
    </source>
</evidence>
<dbReference type="AlphaFoldDB" id="A0A0G1XUY3"/>
<gene>
    <name evidence="2" type="ORF">UY81_C0056G0004</name>
</gene>
<evidence type="ECO:0000259" key="1">
    <source>
        <dbReference type="PROSITE" id="PS50835"/>
    </source>
</evidence>
<feature type="domain" description="Ig-like" evidence="1">
    <location>
        <begin position="1"/>
        <end position="63"/>
    </location>
</feature>
<accession>A0A0G1XUY3</accession>
<dbReference type="PROSITE" id="PS50835">
    <property type="entry name" value="IG_LIKE"/>
    <property type="match status" value="1"/>
</dbReference>
<evidence type="ECO:0000313" key="3">
    <source>
        <dbReference type="Proteomes" id="UP000034290"/>
    </source>
</evidence>
<dbReference type="InterPro" id="IPR012336">
    <property type="entry name" value="Thioredoxin-like_fold"/>
</dbReference>
<dbReference type="InterPro" id="IPR007110">
    <property type="entry name" value="Ig-like_dom"/>
</dbReference>